<sequence>MSEHDILSNAIDSVSNNVDNQREGLHQALNKALEGNANMMRILSELMETSYVTKVYLSSEINPNDDGSVNVDLTIHNATSFPIGLLTGEIDFVGPEVEYFTEGSVFQAPKNVNPLKKITESIRFISVSDRPIHGKGVITLKHPHPTTGEILEHTHTFGIYVIDQLTRTNVDKSGSHKFHKKSYPVKFIRDILEIHPIKGIEIGMCTELSRKNFKIVCQIIGFSNDLSNAEIEFSSDDKETNQVVTRLTEEFDVLSG</sequence>
<protein>
    <submittedName>
        <fullName evidence="1">Uncharacterized protein</fullName>
    </submittedName>
</protein>
<evidence type="ECO:0000313" key="1">
    <source>
        <dbReference type="EMBL" id="KAG2194662.1"/>
    </source>
</evidence>
<reference evidence="1" key="1">
    <citation type="submission" date="2020-12" db="EMBL/GenBank/DDBJ databases">
        <title>Metabolic potential, ecology and presence of endohyphal bacteria is reflected in genomic diversity of Mucoromycotina.</title>
        <authorList>
            <person name="Muszewska A."/>
            <person name="Okrasinska A."/>
            <person name="Steczkiewicz K."/>
            <person name="Drgas O."/>
            <person name="Orlowska M."/>
            <person name="Perlinska-Lenart U."/>
            <person name="Aleksandrzak-Piekarczyk T."/>
            <person name="Szatraj K."/>
            <person name="Zielenkiewicz U."/>
            <person name="Pilsyk S."/>
            <person name="Malc E."/>
            <person name="Mieczkowski P."/>
            <person name="Kruszewska J.S."/>
            <person name="Biernat P."/>
            <person name="Pawlowska J."/>
        </authorList>
    </citation>
    <scope>NUCLEOTIDE SEQUENCE</scope>
    <source>
        <strain evidence="1">WA0000017839</strain>
    </source>
</reference>
<dbReference type="Proteomes" id="UP000603453">
    <property type="component" value="Unassembled WGS sequence"/>
</dbReference>
<proteinExistence type="predicted"/>
<organism evidence="1 2">
    <name type="scientific">Mucor saturninus</name>
    <dbReference type="NCBI Taxonomy" id="64648"/>
    <lineage>
        <taxon>Eukaryota</taxon>
        <taxon>Fungi</taxon>
        <taxon>Fungi incertae sedis</taxon>
        <taxon>Mucoromycota</taxon>
        <taxon>Mucoromycotina</taxon>
        <taxon>Mucoromycetes</taxon>
        <taxon>Mucorales</taxon>
        <taxon>Mucorineae</taxon>
        <taxon>Mucoraceae</taxon>
        <taxon>Mucor</taxon>
    </lineage>
</organism>
<evidence type="ECO:0000313" key="2">
    <source>
        <dbReference type="Proteomes" id="UP000603453"/>
    </source>
</evidence>
<keyword evidence="2" id="KW-1185">Reference proteome</keyword>
<name>A0A8H7UUL8_9FUNG</name>
<comment type="caution">
    <text evidence="1">The sequence shown here is derived from an EMBL/GenBank/DDBJ whole genome shotgun (WGS) entry which is preliminary data.</text>
</comment>
<dbReference type="AlphaFoldDB" id="A0A8H7UUL8"/>
<dbReference type="EMBL" id="JAEPRD010000191">
    <property type="protein sequence ID" value="KAG2194662.1"/>
    <property type="molecule type" value="Genomic_DNA"/>
</dbReference>
<gene>
    <name evidence="1" type="ORF">INT47_002346</name>
</gene>
<dbReference type="OrthoDB" id="2254641at2759"/>
<accession>A0A8H7UUL8</accession>